<sequence length="290" mass="33951">MNFELTPSQRSLLTRMIAGYILFFYLLRLYFGVTPSQLGHPPLFAVEMDITYWIFQGSGLADWLLANPVQSISFDLLLISSGAYLIWKPKQTLAILIFAILIGLYFMLFNSRITHHTHAMCGVVLILWPFAFRNQELFNRLWEGLRYLTCFIYFMSFYWKAFIGDSFYQFNHGLLSVQGNLAEYIYHNPDNLLTAFYQWMIAHPTLLNIGNTAIFLLEGVMLAGLFTRKLDHYLFWIPILVHMAGYFFSDVFFMEMLVLDFTLLPISLLSSNSIQHHSLLIFKLLKVRWR</sequence>
<keyword evidence="3" id="KW-1185">Reference proteome</keyword>
<feature type="transmembrane region" description="Helical" evidence="1">
    <location>
        <begin position="206"/>
        <end position="226"/>
    </location>
</feature>
<feature type="transmembrane region" description="Helical" evidence="1">
    <location>
        <begin position="233"/>
        <end position="254"/>
    </location>
</feature>
<reference evidence="2 3" key="1">
    <citation type="submission" date="2022-01" db="EMBL/GenBank/DDBJ databases">
        <title>Flavihumibacter sp. nov., isolated from sediment of a river.</title>
        <authorList>
            <person name="Liu H."/>
        </authorList>
    </citation>
    <scope>NUCLEOTIDE SEQUENCE [LARGE SCALE GENOMIC DNA]</scope>
    <source>
        <strain evidence="2 3">RY-1</strain>
    </source>
</reference>
<keyword evidence="1" id="KW-1133">Transmembrane helix</keyword>
<protein>
    <recommendedName>
        <fullName evidence="4">Vitamin K-dependent gamma-carboxylase-like protein</fullName>
    </recommendedName>
</protein>
<evidence type="ECO:0008006" key="4">
    <source>
        <dbReference type="Google" id="ProtNLM"/>
    </source>
</evidence>
<accession>A0ABS9BID9</accession>
<gene>
    <name evidence="2" type="ORF">L0U88_08230</name>
</gene>
<name>A0ABS9BID9_9BACT</name>
<feature type="transmembrane region" description="Helical" evidence="1">
    <location>
        <begin position="115"/>
        <end position="132"/>
    </location>
</feature>
<keyword evidence="1" id="KW-0812">Transmembrane</keyword>
<organism evidence="2 3">
    <name type="scientific">Flavihumibacter fluminis</name>
    <dbReference type="NCBI Taxonomy" id="2909236"/>
    <lineage>
        <taxon>Bacteria</taxon>
        <taxon>Pseudomonadati</taxon>
        <taxon>Bacteroidota</taxon>
        <taxon>Chitinophagia</taxon>
        <taxon>Chitinophagales</taxon>
        <taxon>Chitinophagaceae</taxon>
        <taxon>Flavihumibacter</taxon>
    </lineage>
</organism>
<dbReference type="Proteomes" id="UP001200145">
    <property type="component" value="Unassembled WGS sequence"/>
</dbReference>
<evidence type="ECO:0000313" key="3">
    <source>
        <dbReference type="Proteomes" id="UP001200145"/>
    </source>
</evidence>
<feature type="transmembrane region" description="Helical" evidence="1">
    <location>
        <begin position="93"/>
        <end position="109"/>
    </location>
</feature>
<feature type="transmembrane region" description="Helical" evidence="1">
    <location>
        <begin position="144"/>
        <end position="163"/>
    </location>
</feature>
<comment type="caution">
    <text evidence="2">The sequence shown here is derived from an EMBL/GenBank/DDBJ whole genome shotgun (WGS) entry which is preliminary data.</text>
</comment>
<proteinExistence type="predicted"/>
<feature type="transmembrane region" description="Helical" evidence="1">
    <location>
        <begin position="12"/>
        <end position="31"/>
    </location>
</feature>
<evidence type="ECO:0000256" key="1">
    <source>
        <dbReference type="SAM" id="Phobius"/>
    </source>
</evidence>
<keyword evidence="1" id="KW-0472">Membrane</keyword>
<feature type="transmembrane region" description="Helical" evidence="1">
    <location>
        <begin position="68"/>
        <end position="86"/>
    </location>
</feature>
<dbReference type="RefSeq" id="WP_234865432.1">
    <property type="nucleotide sequence ID" value="NZ_JAKEVY010000002.1"/>
</dbReference>
<evidence type="ECO:0000313" key="2">
    <source>
        <dbReference type="EMBL" id="MCF1714609.1"/>
    </source>
</evidence>
<dbReference type="EMBL" id="JAKEVY010000002">
    <property type="protein sequence ID" value="MCF1714609.1"/>
    <property type="molecule type" value="Genomic_DNA"/>
</dbReference>